<evidence type="ECO:0000256" key="1">
    <source>
        <dbReference type="ARBA" id="ARBA00022527"/>
    </source>
</evidence>
<dbReference type="Gene3D" id="3.30.565.10">
    <property type="entry name" value="Histidine kinase-like ATPase, C-terminal domain"/>
    <property type="match status" value="1"/>
</dbReference>
<dbReference type="PANTHER" id="PTHR35526:SF3">
    <property type="entry name" value="ANTI-SIGMA-F FACTOR RSBW"/>
    <property type="match status" value="1"/>
</dbReference>
<dbReference type="PANTHER" id="PTHR35526">
    <property type="entry name" value="ANTI-SIGMA-F FACTOR RSBW-RELATED"/>
    <property type="match status" value="1"/>
</dbReference>
<proteinExistence type="predicted"/>
<dbReference type="InterPro" id="IPR036890">
    <property type="entry name" value="HATPase_C_sf"/>
</dbReference>
<dbReference type="InterPro" id="IPR050267">
    <property type="entry name" value="Anti-sigma-factor_SerPK"/>
</dbReference>
<feature type="domain" description="Histidine kinase/HSP90-like ATPase" evidence="2">
    <location>
        <begin position="30"/>
        <end position="148"/>
    </location>
</feature>
<keyword evidence="1" id="KW-0808">Transferase</keyword>
<comment type="caution">
    <text evidence="3">The sequence shown here is derived from an EMBL/GenBank/DDBJ whole genome shotgun (WGS) entry which is preliminary data.</text>
</comment>
<dbReference type="GO" id="GO:0004674">
    <property type="term" value="F:protein serine/threonine kinase activity"/>
    <property type="evidence" value="ECO:0007669"/>
    <property type="project" value="UniProtKB-KW"/>
</dbReference>
<sequence>MASHRHVPEAHDSHSVTGAPVEVSDLHIAIPARTEQLTPLRHALDEWAIQAGVSPADREALTLASYEAMTNVVLHAYSGTNGELTLHATRLTAEARVRVTVTDYGSWRSPARSDGQLAHGRGLPIMHAMASDTTIETTRLGTTVRMYWPCAGAGNV</sequence>
<dbReference type="AlphaFoldDB" id="A0A4R2Q1X4"/>
<dbReference type="EMBL" id="SLXQ01000023">
    <property type="protein sequence ID" value="TCP42653.1"/>
    <property type="molecule type" value="Genomic_DNA"/>
</dbReference>
<dbReference type="InterPro" id="IPR003594">
    <property type="entry name" value="HATPase_dom"/>
</dbReference>
<dbReference type="Pfam" id="PF13581">
    <property type="entry name" value="HATPase_c_2"/>
    <property type="match status" value="1"/>
</dbReference>
<organism evidence="3 4">
    <name type="scientific">Tamaricihabitans halophyticus</name>
    <dbReference type="NCBI Taxonomy" id="1262583"/>
    <lineage>
        <taxon>Bacteria</taxon>
        <taxon>Bacillati</taxon>
        <taxon>Actinomycetota</taxon>
        <taxon>Actinomycetes</taxon>
        <taxon>Pseudonocardiales</taxon>
        <taxon>Pseudonocardiaceae</taxon>
        <taxon>Tamaricihabitans</taxon>
    </lineage>
</organism>
<keyword evidence="4" id="KW-1185">Reference proteome</keyword>
<accession>A0A4R2Q1X4</accession>
<protein>
    <submittedName>
        <fullName evidence="3">Anti-sigma regulatory factor (Ser/Thr protein kinase)</fullName>
    </submittedName>
</protein>
<dbReference type="SUPFAM" id="SSF55874">
    <property type="entry name" value="ATPase domain of HSP90 chaperone/DNA topoisomerase II/histidine kinase"/>
    <property type="match status" value="1"/>
</dbReference>
<keyword evidence="1" id="KW-0723">Serine/threonine-protein kinase</keyword>
<dbReference type="CDD" id="cd16936">
    <property type="entry name" value="HATPase_RsbW-like"/>
    <property type="match status" value="1"/>
</dbReference>
<dbReference type="OrthoDB" id="5184914at2"/>
<evidence type="ECO:0000313" key="3">
    <source>
        <dbReference type="EMBL" id="TCP42653.1"/>
    </source>
</evidence>
<evidence type="ECO:0000313" key="4">
    <source>
        <dbReference type="Proteomes" id="UP000294911"/>
    </source>
</evidence>
<evidence type="ECO:0000259" key="2">
    <source>
        <dbReference type="Pfam" id="PF13581"/>
    </source>
</evidence>
<dbReference type="Proteomes" id="UP000294911">
    <property type="component" value="Unassembled WGS sequence"/>
</dbReference>
<name>A0A4R2Q1X4_9PSEU</name>
<keyword evidence="1" id="KW-0418">Kinase</keyword>
<reference evidence="3 4" key="1">
    <citation type="submission" date="2019-03" db="EMBL/GenBank/DDBJ databases">
        <title>Genomic Encyclopedia of Type Strains, Phase IV (KMG-IV): sequencing the most valuable type-strain genomes for metagenomic binning, comparative biology and taxonomic classification.</title>
        <authorList>
            <person name="Goeker M."/>
        </authorList>
    </citation>
    <scope>NUCLEOTIDE SEQUENCE [LARGE SCALE GENOMIC DNA]</scope>
    <source>
        <strain evidence="3 4">DSM 45765</strain>
    </source>
</reference>
<gene>
    <name evidence="3" type="ORF">EV191_12353</name>
</gene>